<dbReference type="RefSeq" id="XP_014159131.1">
    <property type="nucleotide sequence ID" value="XM_014303656.1"/>
</dbReference>
<dbReference type="eggNOG" id="KOG0505">
    <property type="taxonomic scope" value="Eukaryota"/>
</dbReference>
<dbReference type="GO" id="GO:0004857">
    <property type="term" value="F:enzyme inhibitor activity"/>
    <property type="evidence" value="ECO:0007669"/>
    <property type="project" value="TreeGrafter"/>
</dbReference>
<keyword evidence="4" id="KW-0040">ANK repeat</keyword>
<dbReference type="InterPro" id="IPR002110">
    <property type="entry name" value="Ankyrin_rpt"/>
</dbReference>
<gene>
    <name evidence="6" type="ORF">SARC_02564</name>
</gene>
<dbReference type="Proteomes" id="UP000054560">
    <property type="component" value="Unassembled WGS sequence"/>
</dbReference>
<dbReference type="OrthoDB" id="194358at2759"/>
<protein>
    <submittedName>
        <fullName evidence="6">Uncharacterized protein</fullName>
    </submittedName>
</protein>
<keyword evidence="2" id="KW-0677">Repeat</keyword>
<dbReference type="STRING" id="667725.A0A0L0G8J6"/>
<dbReference type="GeneID" id="25903068"/>
<accession>A0A0L0G8J6</accession>
<evidence type="ECO:0000313" key="6">
    <source>
        <dbReference type="EMBL" id="KNC85229.1"/>
    </source>
</evidence>
<dbReference type="InterPro" id="IPR051226">
    <property type="entry name" value="PP1_Regulatory_Subunit"/>
</dbReference>
<organism evidence="6 7">
    <name type="scientific">Sphaeroforma arctica JP610</name>
    <dbReference type="NCBI Taxonomy" id="667725"/>
    <lineage>
        <taxon>Eukaryota</taxon>
        <taxon>Ichthyosporea</taxon>
        <taxon>Ichthyophonida</taxon>
        <taxon>Sphaeroforma</taxon>
    </lineage>
</organism>
<keyword evidence="7" id="KW-1185">Reference proteome</keyword>
<dbReference type="Pfam" id="PF12796">
    <property type="entry name" value="Ank_2"/>
    <property type="match status" value="1"/>
</dbReference>
<evidence type="ECO:0000313" key="7">
    <source>
        <dbReference type="Proteomes" id="UP000054560"/>
    </source>
</evidence>
<reference evidence="6 7" key="1">
    <citation type="submission" date="2011-02" db="EMBL/GenBank/DDBJ databases">
        <title>The Genome Sequence of Sphaeroforma arctica JP610.</title>
        <authorList>
            <consortium name="The Broad Institute Genome Sequencing Platform"/>
            <person name="Russ C."/>
            <person name="Cuomo C."/>
            <person name="Young S.K."/>
            <person name="Zeng Q."/>
            <person name="Gargeya S."/>
            <person name="Alvarado L."/>
            <person name="Berlin A."/>
            <person name="Chapman S.B."/>
            <person name="Chen Z."/>
            <person name="Freedman E."/>
            <person name="Gellesch M."/>
            <person name="Goldberg J."/>
            <person name="Griggs A."/>
            <person name="Gujja S."/>
            <person name="Heilman E."/>
            <person name="Heiman D."/>
            <person name="Howarth C."/>
            <person name="Mehta T."/>
            <person name="Neiman D."/>
            <person name="Pearson M."/>
            <person name="Roberts A."/>
            <person name="Saif S."/>
            <person name="Shea T."/>
            <person name="Shenoy N."/>
            <person name="Sisk P."/>
            <person name="Stolte C."/>
            <person name="Sykes S."/>
            <person name="White J."/>
            <person name="Yandava C."/>
            <person name="Burger G."/>
            <person name="Gray M.W."/>
            <person name="Holland P.W.H."/>
            <person name="King N."/>
            <person name="Lang F.B.F."/>
            <person name="Roger A.J."/>
            <person name="Ruiz-Trillo I."/>
            <person name="Haas B."/>
            <person name="Nusbaum C."/>
            <person name="Birren B."/>
        </authorList>
    </citation>
    <scope>NUCLEOTIDE SEQUENCE [LARGE SCALE GENOMIC DNA]</scope>
    <source>
        <strain evidence="6 7">JP610</strain>
    </source>
</reference>
<dbReference type="AlphaFoldDB" id="A0A0L0G8J6"/>
<feature type="region of interest" description="Disordered" evidence="5">
    <location>
        <begin position="221"/>
        <end position="264"/>
    </location>
</feature>
<dbReference type="SUPFAM" id="SSF48403">
    <property type="entry name" value="Ankyrin repeat"/>
    <property type="match status" value="1"/>
</dbReference>
<feature type="compositionally biased region" description="Low complexity" evidence="5">
    <location>
        <begin position="1"/>
        <end position="47"/>
    </location>
</feature>
<dbReference type="PANTHER" id="PTHR24179">
    <property type="entry name" value="PROTEIN PHOSPHATASE 1 REGULATORY SUBUNIT 12"/>
    <property type="match status" value="1"/>
</dbReference>
<name>A0A0L0G8J6_9EUKA</name>
<dbReference type="PANTHER" id="PTHR24179:SF21">
    <property type="entry name" value="MYOSIN BINDING SUBUNIT, ISOFORM O"/>
    <property type="match status" value="1"/>
</dbReference>
<keyword evidence="1" id="KW-0217">Developmental protein</keyword>
<evidence type="ECO:0000256" key="4">
    <source>
        <dbReference type="PROSITE-ProRule" id="PRU00023"/>
    </source>
</evidence>
<comment type="similarity">
    <text evidence="3">Belongs to the NRARP family.</text>
</comment>
<evidence type="ECO:0000256" key="1">
    <source>
        <dbReference type="ARBA" id="ARBA00022473"/>
    </source>
</evidence>
<dbReference type="InterPro" id="IPR036770">
    <property type="entry name" value="Ankyrin_rpt-contain_sf"/>
</dbReference>
<feature type="repeat" description="ANK" evidence="4">
    <location>
        <begin position="169"/>
        <end position="201"/>
    </location>
</feature>
<evidence type="ECO:0000256" key="2">
    <source>
        <dbReference type="ARBA" id="ARBA00022737"/>
    </source>
</evidence>
<dbReference type="PROSITE" id="PS50088">
    <property type="entry name" value="ANK_REPEAT"/>
    <property type="match status" value="2"/>
</dbReference>
<dbReference type="SMART" id="SM00248">
    <property type="entry name" value="ANK"/>
    <property type="match status" value="2"/>
</dbReference>
<evidence type="ECO:0000256" key="5">
    <source>
        <dbReference type="SAM" id="MobiDB-lite"/>
    </source>
</evidence>
<feature type="repeat" description="ANK" evidence="4">
    <location>
        <begin position="136"/>
        <end position="168"/>
    </location>
</feature>
<dbReference type="PROSITE" id="PS50297">
    <property type="entry name" value="ANK_REP_REGION"/>
    <property type="match status" value="1"/>
</dbReference>
<dbReference type="GO" id="GO:0005737">
    <property type="term" value="C:cytoplasm"/>
    <property type="evidence" value="ECO:0007669"/>
    <property type="project" value="TreeGrafter"/>
</dbReference>
<sequence>MSNLSGGLSSEDLLLTPNSSSISPPKIPAKPNTQCPNPNSIPESSPPCTSTTEPLSGPGIPSAANSGTTPTPLLAARPKRGSLLNINTIPNEQRTSTKPRVRWDNQVVLFHAASTGDLDEVKEQVKTAGLDSTNELNMHAMHYAVYGGQLEVIKFMVESGATLDTKNTDGNTPLYLALIEEEDAIALYFMAKGSDLHYENCGGCSAYDLAESKVMKAAISEMDKASRRNSGAKTDPAPEKEDGGLTSSLRRTPLIPVTQTAGVM</sequence>
<evidence type="ECO:0000256" key="3">
    <source>
        <dbReference type="ARBA" id="ARBA00038386"/>
    </source>
</evidence>
<dbReference type="EMBL" id="KQ241713">
    <property type="protein sequence ID" value="KNC85229.1"/>
    <property type="molecule type" value="Genomic_DNA"/>
</dbReference>
<feature type="region of interest" description="Disordered" evidence="5">
    <location>
        <begin position="1"/>
        <end position="79"/>
    </location>
</feature>
<dbReference type="GO" id="GO:0019208">
    <property type="term" value="F:phosphatase regulator activity"/>
    <property type="evidence" value="ECO:0007669"/>
    <property type="project" value="TreeGrafter"/>
</dbReference>
<dbReference type="Gene3D" id="1.25.40.20">
    <property type="entry name" value="Ankyrin repeat-containing domain"/>
    <property type="match status" value="1"/>
</dbReference>
<proteinExistence type="inferred from homology"/>